<dbReference type="OrthoDB" id="269872at2759"/>
<keyword evidence="4" id="KW-0808">Transferase</keyword>
<dbReference type="EMBL" id="CP001324">
    <property type="protein sequence ID" value="ACO61970.1"/>
    <property type="molecule type" value="Genomic_DNA"/>
</dbReference>
<comment type="similarity">
    <text evidence="6">Belongs to the methyltransferase superfamily. RlmI family.</text>
</comment>
<dbReference type="RefSeq" id="XP_002500712.1">
    <property type="nucleotide sequence ID" value="XM_002500666.1"/>
</dbReference>
<dbReference type="InterPro" id="IPR041532">
    <property type="entry name" value="RlmI-like_PUA"/>
</dbReference>
<dbReference type="SUPFAM" id="SSF53335">
    <property type="entry name" value="S-adenosyl-L-methionine-dependent methyltransferases"/>
    <property type="match status" value="1"/>
</dbReference>
<dbReference type="Gene3D" id="2.30.130.10">
    <property type="entry name" value="PUA domain"/>
    <property type="match status" value="1"/>
</dbReference>
<keyword evidence="5" id="KW-0949">S-adenosyl-L-methionine</keyword>
<feature type="non-terminal residue" evidence="9">
    <location>
        <position position="1"/>
    </location>
</feature>
<dbReference type="InterPro" id="IPR029063">
    <property type="entry name" value="SAM-dependent_MTases_sf"/>
</dbReference>
<dbReference type="Pfam" id="PF17785">
    <property type="entry name" value="PUA_3"/>
    <property type="match status" value="1"/>
</dbReference>
<evidence type="ECO:0000259" key="8">
    <source>
        <dbReference type="Pfam" id="PF17785"/>
    </source>
</evidence>
<dbReference type="PANTHER" id="PTHR42873:SF1">
    <property type="entry name" value="S-ADENOSYLMETHIONINE-DEPENDENT METHYLTRANSFERASE DOMAIN-CONTAINING PROTEIN"/>
    <property type="match status" value="1"/>
</dbReference>
<dbReference type="AlphaFoldDB" id="C1E2T3"/>
<comment type="subcellular location">
    <subcellularLocation>
        <location evidence="1">Cytoplasm</location>
    </subcellularLocation>
</comment>
<accession>C1E2T3</accession>
<evidence type="ECO:0000256" key="1">
    <source>
        <dbReference type="ARBA" id="ARBA00004496"/>
    </source>
</evidence>
<evidence type="ECO:0000256" key="5">
    <source>
        <dbReference type="ARBA" id="ARBA00022691"/>
    </source>
</evidence>
<evidence type="ECO:0000313" key="10">
    <source>
        <dbReference type="Proteomes" id="UP000002009"/>
    </source>
</evidence>
<dbReference type="STRING" id="296587.C1E2T3"/>
<protein>
    <recommendedName>
        <fullName evidence="11">PUA domain-containing protein</fullName>
    </recommendedName>
</protein>
<dbReference type="eggNOG" id="ENOG502QS1I">
    <property type="taxonomic scope" value="Eukaryota"/>
</dbReference>
<dbReference type="CDD" id="cd21153">
    <property type="entry name" value="PUA_RlmI"/>
    <property type="match status" value="1"/>
</dbReference>
<dbReference type="GO" id="GO:0005737">
    <property type="term" value="C:cytoplasm"/>
    <property type="evidence" value="ECO:0007669"/>
    <property type="project" value="UniProtKB-SubCell"/>
</dbReference>
<evidence type="ECO:0000256" key="4">
    <source>
        <dbReference type="ARBA" id="ARBA00022679"/>
    </source>
</evidence>
<feature type="domain" description="S-adenosylmethionine-dependent methyltransferase" evidence="7">
    <location>
        <begin position="236"/>
        <end position="409"/>
    </location>
</feature>
<keyword evidence="3" id="KW-0489">Methyltransferase</keyword>
<name>C1E2T3_MICCC</name>
<dbReference type="GO" id="GO:0003723">
    <property type="term" value="F:RNA binding"/>
    <property type="evidence" value="ECO:0007669"/>
    <property type="project" value="InterPro"/>
</dbReference>
<dbReference type="Gene3D" id="3.30.750.80">
    <property type="entry name" value="RNA methyltransferase domain (HRMD) like"/>
    <property type="match status" value="1"/>
</dbReference>
<keyword evidence="10" id="KW-1185">Reference proteome</keyword>
<dbReference type="InParanoid" id="C1E2T3"/>
<dbReference type="FunCoup" id="C1E2T3">
    <property type="interactions" value="199"/>
</dbReference>
<dbReference type="InterPro" id="IPR019614">
    <property type="entry name" value="SAM-dep_methyl-trfase"/>
</dbReference>
<evidence type="ECO:0000256" key="3">
    <source>
        <dbReference type="ARBA" id="ARBA00022603"/>
    </source>
</evidence>
<feature type="domain" description="RlmI-like PUA" evidence="8">
    <location>
        <begin position="1"/>
        <end position="65"/>
    </location>
</feature>
<dbReference type="Pfam" id="PF10672">
    <property type="entry name" value="Methyltrans_SAM"/>
    <property type="match status" value="1"/>
</dbReference>
<sequence>LAKGKANLFLDGNPIVYGGAVDAIANGKSDAPPRTGDPIIVADHEGKALAWGVYNDTSQYVVRILRMAWECELAPHPGGVSSSASNVAVKCDVEEVIRDKINVAARMRSDCGVAVGNANGPTTVYRLVNSEGDGLSGVCVDVYDCGGGEGGGKVAVAAVSAAWAHMRRDAVVKALGECAGIDRVLWRTDARMLKLEGIFDESRSEETDDGPIGSGQSDAARCYDAKTGAETSPPAGWVTVAENGVRYEVDLTKGHKTGFYVDQRDNRAEVRALGAGKKRVLDVCCYTGGFAINAALGGAADVTGVDSSPLALDIARRNADVNGVGARTTFVQSEAFKYLDDLVADSGNLGTFDMIVLDPPKLAPSVNALAGATRKYVKMNQAAMRLLRPGGILVTCSCSGAVTQRELLPAIVTAAATAAGRRVTMLGKPRGAGADQPLDPAYPEGSYLTVVVCRV</sequence>
<reference evidence="9 10" key="1">
    <citation type="journal article" date="2009" name="Science">
        <title>Green evolution and dynamic adaptations revealed by genomes of the marine picoeukaryotes Micromonas.</title>
        <authorList>
            <person name="Worden A.Z."/>
            <person name="Lee J.H."/>
            <person name="Mock T."/>
            <person name="Rouze P."/>
            <person name="Simmons M.P."/>
            <person name="Aerts A.L."/>
            <person name="Allen A.E."/>
            <person name="Cuvelier M.L."/>
            <person name="Derelle E."/>
            <person name="Everett M.V."/>
            <person name="Foulon E."/>
            <person name="Grimwood J."/>
            <person name="Gundlach H."/>
            <person name="Henrissat B."/>
            <person name="Napoli C."/>
            <person name="McDonald S.M."/>
            <person name="Parker M.S."/>
            <person name="Rombauts S."/>
            <person name="Salamov A."/>
            <person name="Von Dassow P."/>
            <person name="Badger J.H."/>
            <person name="Coutinho P.M."/>
            <person name="Demir E."/>
            <person name="Dubchak I."/>
            <person name="Gentemann C."/>
            <person name="Eikrem W."/>
            <person name="Gready J.E."/>
            <person name="John U."/>
            <person name="Lanier W."/>
            <person name="Lindquist E.A."/>
            <person name="Lucas S."/>
            <person name="Mayer K.F."/>
            <person name="Moreau H."/>
            <person name="Not F."/>
            <person name="Otillar R."/>
            <person name="Panaud O."/>
            <person name="Pangilinan J."/>
            <person name="Paulsen I."/>
            <person name="Piegu B."/>
            <person name="Poliakov A."/>
            <person name="Robbens S."/>
            <person name="Schmutz J."/>
            <person name="Toulza E."/>
            <person name="Wyss T."/>
            <person name="Zelensky A."/>
            <person name="Zhou K."/>
            <person name="Armbrust E.V."/>
            <person name="Bhattacharya D."/>
            <person name="Goodenough U.W."/>
            <person name="Van de Peer Y."/>
            <person name="Grigoriev I.V."/>
        </authorList>
    </citation>
    <scope>NUCLEOTIDE SEQUENCE [LARGE SCALE GENOMIC DNA]</scope>
    <source>
        <strain evidence="10">RCC299 / NOUM17</strain>
    </source>
</reference>
<dbReference type="CDD" id="cd02440">
    <property type="entry name" value="AdoMet_MTases"/>
    <property type="match status" value="1"/>
</dbReference>
<dbReference type="Gene3D" id="3.40.50.150">
    <property type="entry name" value="Vaccinia Virus protein VP39"/>
    <property type="match status" value="1"/>
</dbReference>
<dbReference type="GO" id="GO:0032259">
    <property type="term" value="P:methylation"/>
    <property type="evidence" value="ECO:0007669"/>
    <property type="project" value="UniProtKB-KW"/>
</dbReference>
<dbReference type="OMA" id="VMDVFDY"/>
<dbReference type="InterPro" id="IPR015947">
    <property type="entry name" value="PUA-like_sf"/>
</dbReference>
<evidence type="ECO:0000259" key="7">
    <source>
        <dbReference type="Pfam" id="PF10672"/>
    </source>
</evidence>
<dbReference type="Proteomes" id="UP000002009">
    <property type="component" value="Chromosome 3"/>
</dbReference>
<dbReference type="KEGG" id="mis:MICPUN_68263"/>
<proteinExistence type="inferred from homology"/>
<evidence type="ECO:0008006" key="11">
    <source>
        <dbReference type="Google" id="ProtNLM"/>
    </source>
</evidence>
<keyword evidence="2" id="KW-0963">Cytoplasm</keyword>
<organism evidence="9 10">
    <name type="scientific">Micromonas commoda (strain RCC299 / NOUM17 / CCMP2709)</name>
    <name type="common">Picoplanktonic green alga</name>
    <dbReference type="NCBI Taxonomy" id="296587"/>
    <lineage>
        <taxon>Eukaryota</taxon>
        <taxon>Viridiplantae</taxon>
        <taxon>Chlorophyta</taxon>
        <taxon>Mamiellophyceae</taxon>
        <taxon>Mamiellales</taxon>
        <taxon>Mamiellaceae</taxon>
        <taxon>Micromonas</taxon>
    </lineage>
</organism>
<evidence type="ECO:0000313" key="9">
    <source>
        <dbReference type="EMBL" id="ACO61970.1"/>
    </source>
</evidence>
<gene>
    <name evidence="9" type="ORF">MICPUN_68263</name>
</gene>
<dbReference type="GeneID" id="8242330"/>
<evidence type="ECO:0000256" key="6">
    <source>
        <dbReference type="ARBA" id="ARBA00038091"/>
    </source>
</evidence>
<dbReference type="SUPFAM" id="SSF88697">
    <property type="entry name" value="PUA domain-like"/>
    <property type="match status" value="1"/>
</dbReference>
<evidence type="ECO:0000256" key="2">
    <source>
        <dbReference type="ARBA" id="ARBA00022490"/>
    </source>
</evidence>
<dbReference type="GO" id="GO:0008168">
    <property type="term" value="F:methyltransferase activity"/>
    <property type="evidence" value="ECO:0007669"/>
    <property type="project" value="UniProtKB-KW"/>
</dbReference>
<dbReference type="PANTHER" id="PTHR42873">
    <property type="entry name" value="RIBOSOMAL RNA LARGE SUBUNIT METHYLTRANSFERASE"/>
    <property type="match status" value="1"/>
</dbReference>
<feature type="non-terminal residue" evidence="9">
    <location>
        <position position="455"/>
    </location>
</feature>
<dbReference type="InterPro" id="IPR036974">
    <property type="entry name" value="PUA_sf"/>
</dbReference>